<evidence type="ECO:0000256" key="12">
    <source>
        <dbReference type="PROSITE-ProRule" id="PRU00042"/>
    </source>
</evidence>
<keyword evidence="4" id="KW-0479">Metal-binding</keyword>
<dbReference type="PROSITE" id="PS50157">
    <property type="entry name" value="ZINC_FINGER_C2H2_2"/>
    <property type="match status" value="8"/>
</dbReference>
<evidence type="ECO:0000313" key="15">
    <source>
        <dbReference type="EMBL" id="KAK0146871.1"/>
    </source>
</evidence>
<dbReference type="FunFam" id="3.30.160.60:FF:000663">
    <property type="entry name" value="Zinc finger protein 45"/>
    <property type="match status" value="1"/>
</dbReference>
<evidence type="ECO:0000313" key="16">
    <source>
        <dbReference type="Proteomes" id="UP001174136"/>
    </source>
</evidence>
<dbReference type="Pfam" id="PF00096">
    <property type="entry name" value="zf-C2H2"/>
    <property type="match status" value="6"/>
</dbReference>
<dbReference type="PANTHER" id="PTHR16515:SF58">
    <property type="entry name" value="ZINC FINGER PROTEIN 22"/>
    <property type="match status" value="1"/>
</dbReference>
<evidence type="ECO:0000256" key="1">
    <source>
        <dbReference type="ARBA" id="ARBA00003767"/>
    </source>
</evidence>
<protein>
    <submittedName>
        <fullName evidence="15">Zinc finger protein 782</fullName>
    </submittedName>
</protein>
<dbReference type="FunFam" id="3.30.160.60:FF:000045">
    <property type="entry name" value="ZFP69 zinc finger protein B"/>
    <property type="match status" value="1"/>
</dbReference>
<dbReference type="GO" id="GO:0010468">
    <property type="term" value="P:regulation of gene expression"/>
    <property type="evidence" value="ECO:0007669"/>
    <property type="project" value="TreeGrafter"/>
</dbReference>
<dbReference type="FunFam" id="3.30.160.60:FF:000060">
    <property type="entry name" value="zinc finger protein 436"/>
    <property type="match status" value="1"/>
</dbReference>
<dbReference type="AlphaFoldDB" id="A0AA47P1D9"/>
<name>A0AA47P1D9_MERPO</name>
<feature type="domain" description="C2H2-type" evidence="14">
    <location>
        <begin position="402"/>
        <end position="429"/>
    </location>
</feature>
<evidence type="ECO:0000256" key="9">
    <source>
        <dbReference type="ARBA" id="ARBA00023125"/>
    </source>
</evidence>
<reference evidence="15" key="1">
    <citation type="journal article" date="2023" name="Front. Mar. Sci.">
        <title>A new Merluccius polli reference genome to investigate the effects of global change in West African waters.</title>
        <authorList>
            <person name="Mateo J.L."/>
            <person name="Blanco-Fernandez C."/>
            <person name="Garcia-Vazquez E."/>
            <person name="Machado-Schiaffino G."/>
        </authorList>
    </citation>
    <scope>NUCLEOTIDE SEQUENCE</scope>
    <source>
        <strain evidence="15">C29</strain>
        <tissue evidence="15">Fin</tissue>
    </source>
</reference>
<feature type="domain" description="C2H2-type" evidence="14">
    <location>
        <begin position="542"/>
        <end position="565"/>
    </location>
</feature>
<feature type="compositionally biased region" description="Polar residues" evidence="13">
    <location>
        <begin position="316"/>
        <end position="333"/>
    </location>
</feature>
<evidence type="ECO:0000256" key="2">
    <source>
        <dbReference type="ARBA" id="ARBA00004123"/>
    </source>
</evidence>
<dbReference type="FunFam" id="3.30.160.60:FF:001480">
    <property type="entry name" value="Si:cabz01071911.3"/>
    <property type="match status" value="1"/>
</dbReference>
<dbReference type="GO" id="GO:0008270">
    <property type="term" value="F:zinc ion binding"/>
    <property type="evidence" value="ECO:0007669"/>
    <property type="project" value="UniProtKB-KW"/>
</dbReference>
<dbReference type="PANTHER" id="PTHR16515">
    <property type="entry name" value="PR DOMAIN ZINC FINGER PROTEIN"/>
    <property type="match status" value="1"/>
</dbReference>
<feature type="region of interest" description="Disordered" evidence="13">
    <location>
        <begin position="297"/>
        <end position="333"/>
    </location>
</feature>
<keyword evidence="5" id="KW-0677">Repeat</keyword>
<comment type="similarity">
    <text evidence="3">Belongs to the krueppel C2H2-type zinc-finger protein family.</text>
</comment>
<dbReference type="Proteomes" id="UP001174136">
    <property type="component" value="Unassembled WGS sequence"/>
</dbReference>
<keyword evidence="6 12" id="KW-0863">Zinc-finger</keyword>
<sequence>MAETSELALAFREGIDPQLPLASLRLLVSPLRLMSASMWRMAQQRNVQQYGRLADFITLVTEMVPELLTPKQTAELVLGLRARHILELLQKEDQLESDTKAIQEHLDGIQLLTKNYTEEELQDEEVEVSKTAFVELVQMLTNYPSKKYIYFKTVFHEHYGPRFDTTLQILVWEFLSRLEELLPVASFFKLASNFHIDSLDPKLEDFVSEPEDLKTLLHHHTKGSQKLEKNHFSFRSKVILSSLASKETSLTTDVFGEEAAHGNARQLSMSQIRDQLSELGSSLCLEEALSGRCDTSLRQKDGADAAQREEEVIGSSKGNAKSGTDTAATGSHSCPQCGETFASWPELLDHQAVHVGELARIQASKLAAKRRAAFKCDQCPRQLRSAGALKKHVAAHARDKTAVCPQCNKVFKHRSWLREHLRLHTGERPFLCTFCGKRFKEKVVLREHLVLHGNVRPYMCNKCGKGYNHRSSLVQHARIHTGEKPYQCDVCGKHSRTLSMFREHQRVHTGERPHPCGECGKRFTSAYQLKRHGRTHSGEKPHQCPVCDKRFAERSNMRIHMKVHR</sequence>
<evidence type="ECO:0000256" key="6">
    <source>
        <dbReference type="ARBA" id="ARBA00022771"/>
    </source>
</evidence>
<dbReference type="EMBL" id="JAOPHQ010002511">
    <property type="protein sequence ID" value="KAK0146871.1"/>
    <property type="molecule type" value="Genomic_DNA"/>
</dbReference>
<feature type="domain" description="C2H2-type" evidence="14">
    <location>
        <begin position="458"/>
        <end position="485"/>
    </location>
</feature>
<feature type="domain" description="C2H2-type" evidence="14">
    <location>
        <begin position="430"/>
        <end position="457"/>
    </location>
</feature>
<comment type="caution">
    <text evidence="15">The sequence shown here is derived from an EMBL/GenBank/DDBJ whole genome shotgun (WGS) entry which is preliminary data.</text>
</comment>
<evidence type="ECO:0000256" key="8">
    <source>
        <dbReference type="ARBA" id="ARBA00023015"/>
    </source>
</evidence>
<dbReference type="FunFam" id="3.30.160.60:FF:000322">
    <property type="entry name" value="GDNF-inducible zinc finger protein 1"/>
    <property type="match status" value="1"/>
</dbReference>
<evidence type="ECO:0000256" key="5">
    <source>
        <dbReference type="ARBA" id="ARBA00022737"/>
    </source>
</evidence>
<evidence type="ECO:0000256" key="3">
    <source>
        <dbReference type="ARBA" id="ARBA00006991"/>
    </source>
</evidence>
<evidence type="ECO:0000256" key="4">
    <source>
        <dbReference type="ARBA" id="ARBA00022723"/>
    </source>
</evidence>
<dbReference type="SUPFAM" id="SSF57667">
    <property type="entry name" value="beta-beta-alpha zinc fingers"/>
    <property type="match status" value="4"/>
</dbReference>
<keyword evidence="7" id="KW-0862">Zinc</keyword>
<feature type="compositionally biased region" description="Basic and acidic residues" evidence="13">
    <location>
        <begin position="297"/>
        <end position="311"/>
    </location>
</feature>
<evidence type="ECO:0000256" key="13">
    <source>
        <dbReference type="SAM" id="MobiDB-lite"/>
    </source>
</evidence>
<feature type="domain" description="C2H2-type" evidence="14">
    <location>
        <begin position="514"/>
        <end position="541"/>
    </location>
</feature>
<dbReference type="CDD" id="cd11657">
    <property type="entry name" value="TIN2_N"/>
    <property type="match status" value="1"/>
</dbReference>
<dbReference type="InterPro" id="IPR050331">
    <property type="entry name" value="Zinc_finger"/>
</dbReference>
<evidence type="ECO:0000256" key="11">
    <source>
        <dbReference type="ARBA" id="ARBA00023242"/>
    </source>
</evidence>
<organism evidence="15 16">
    <name type="scientific">Merluccius polli</name>
    <name type="common">Benguela hake</name>
    <name type="synonym">Merluccius cadenati</name>
    <dbReference type="NCBI Taxonomy" id="89951"/>
    <lineage>
        <taxon>Eukaryota</taxon>
        <taxon>Metazoa</taxon>
        <taxon>Chordata</taxon>
        <taxon>Craniata</taxon>
        <taxon>Vertebrata</taxon>
        <taxon>Euteleostomi</taxon>
        <taxon>Actinopterygii</taxon>
        <taxon>Neopterygii</taxon>
        <taxon>Teleostei</taxon>
        <taxon>Neoteleostei</taxon>
        <taxon>Acanthomorphata</taxon>
        <taxon>Zeiogadaria</taxon>
        <taxon>Gadariae</taxon>
        <taxon>Gadiformes</taxon>
        <taxon>Gadoidei</taxon>
        <taxon>Merlucciidae</taxon>
        <taxon>Merluccius</taxon>
    </lineage>
</organism>
<feature type="domain" description="C2H2-type" evidence="14">
    <location>
        <begin position="486"/>
        <end position="513"/>
    </location>
</feature>
<feature type="domain" description="C2H2-type" evidence="14">
    <location>
        <begin position="332"/>
        <end position="359"/>
    </location>
</feature>
<accession>A0AA47P1D9</accession>
<gene>
    <name evidence="15" type="primary">ZNF782</name>
    <name evidence="15" type="ORF">N1851_013799</name>
</gene>
<keyword evidence="11" id="KW-0539">Nucleus</keyword>
<dbReference type="PROSITE" id="PS00028">
    <property type="entry name" value="ZINC_FINGER_C2H2_1"/>
    <property type="match status" value="7"/>
</dbReference>
<keyword evidence="9" id="KW-0238">DNA-binding</keyword>
<dbReference type="InterPro" id="IPR036236">
    <property type="entry name" value="Znf_C2H2_sf"/>
</dbReference>
<dbReference type="FunFam" id="3.30.160.60:FF:000446">
    <property type="entry name" value="Zinc finger protein"/>
    <property type="match status" value="1"/>
</dbReference>
<dbReference type="SMART" id="SM00355">
    <property type="entry name" value="ZnF_C2H2"/>
    <property type="match status" value="8"/>
</dbReference>
<keyword evidence="16" id="KW-1185">Reference proteome</keyword>
<dbReference type="Gene3D" id="3.30.160.60">
    <property type="entry name" value="Classic Zinc Finger"/>
    <property type="match status" value="7"/>
</dbReference>
<feature type="domain" description="C2H2-type" evidence="14">
    <location>
        <begin position="374"/>
        <end position="401"/>
    </location>
</feature>
<proteinExistence type="inferred from homology"/>
<dbReference type="Pfam" id="PF14973">
    <property type="entry name" value="TINF2_N"/>
    <property type="match status" value="1"/>
</dbReference>
<dbReference type="GO" id="GO:0005634">
    <property type="term" value="C:nucleus"/>
    <property type="evidence" value="ECO:0007669"/>
    <property type="project" value="UniProtKB-SubCell"/>
</dbReference>
<keyword evidence="10" id="KW-0804">Transcription</keyword>
<evidence type="ECO:0000256" key="7">
    <source>
        <dbReference type="ARBA" id="ARBA00022833"/>
    </source>
</evidence>
<comment type="subcellular location">
    <subcellularLocation>
        <location evidence="2">Nucleus</location>
    </subcellularLocation>
</comment>
<comment type="function">
    <text evidence="1">May be involved in transcriptional regulation.</text>
</comment>
<dbReference type="InterPro" id="IPR029400">
    <property type="entry name" value="TINF2_N"/>
</dbReference>
<evidence type="ECO:0000256" key="10">
    <source>
        <dbReference type="ARBA" id="ARBA00023163"/>
    </source>
</evidence>
<evidence type="ECO:0000259" key="14">
    <source>
        <dbReference type="PROSITE" id="PS50157"/>
    </source>
</evidence>
<dbReference type="GO" id="GO:0003677">
    <property type="term" value="F:DNA binding"/>
    <property type="evidence" value="ECO:0007669"/>
    <property type="project" value="UniProtKB-KW"/>
</dbReference>
<dbReference type="InterPro" id="IPR013087">
    <property type="entry name" value="Znf_C2H2_type"/>
</dbReference>
<keyword evidence="8" id="KW-0805">Transcription regulation</keyword>